<keyword evidence="6" id="KW-0460">Magnesium</keyword>
<name>A0A1H0P860_9BACI</name>
<dbReference type="InterPro" id="IPR029001">
    <property type="entry name" value="ITPase-like_fam"/>
</dbReference>
<dbReference type="InterPro" id="IPR050299">
    <property type="entry name" value="YjjX_NTPase"/>
</dbReference>
<reference evidence="14" key="1">
    <citation type="submission" date="2016-10" db="EMBL/GenBank/DDBJ databases">
        <authorList>
            <person name="Varghese N."/>
            <person name="Submissions S."/>
        </authorList>
    </citation>
    <scope>NUCLEOTIDE SEQUENCE [LARGE SCALE GENOMIC DNA]</scope>
    <source>
        <strain evidence="14">IBRC-M10078</strain>
    </source>
</reference>
<evidence type="ECO:0000313" key="13">
    <source>
        <dbReference type="EMBL" id="SDP00846.1"/>
    </source>
</evidence>
<evidence type="ECO:0000256" key="11">
    <source>
        <dbReference type="ARBA" id="ARBA00048781"/>
    </source>
</evidence>
<feature type="domain" description="Non-canonical purine NTP phosphatase/PRRC1" evidence="12">
    <location>
        <begin position="6"/>
        <end position="157"/>
    </location>
</feature>
<keyword evidence="7" id="KW-0546">Nucleotide metabolism</keyword>
<dbReference type="SUPFAM" id="SSF52972">
    <property type="entry name" value="ITPase-like"/>
    <property type="match status" value="1"/>
</dbReference>
<evidence type="ECO:0000313" key="14">
    <source>
        <dbReference type="Proteomes" id="UP000199159"/>
    </source>
</evidence>
<dbReference type="Gene3D" id="3.90.950.10">
    <property type="match status" value="1"/>
</dbReference>
<keyword evidence="14" id="KW-1185">Reference proteome</keyword>
<dbReference type="GO" id="GO:0103023">
    <property type="term" value="F:ITPase activity"/>
    <property type="evidence" value="ECO:0007669"/>
    <property type="project" value="UniProtKB-EC"/>
</dbReference>
<evidence type="ECO:0000256" key="1">
    <source>
        <dbReference type="ARBA" id="ARBA00001936"/>
    </source>
</evidence>
<comment type="catalytic activity">
    <reaction evidence="10">
        <text>ITP + H2O = IDP + phosphate + H(+)</text>
        <dbReference type="Rhea" id="RHEA:28330"/>
        <dbReference type="ChEBI" id="CHEBI:15377"/>
        <dbReference type="ChEBI" id="CHEBI:15378"/>
        <dbReference type="ChEBI" id="CHEBI:43474"/>
        <dbReference type="ChEBI" id="CHEBI:58280"/>
        <dbReference type="ChEBI" id="CHEBI:61402"/>
        <dbReference type="EC" id="3.6.1.73"/>
    </reaction>
</comment>
<comment type="cofactor">
    <cofactor evidence="2">
        <name>Mg(2+)</name>
        <dbReference type="ChEBI" id="CHEBI:18420"/>
    </cofactor>
</comment>
<protein>
    <recommendedName>
        <fullName evidence="9">inosine/xanthosine triphosphatase</fullName>
        <ecNumber evidence="9">3.6.1.73</ecNumber>
    </recommendedName>
</protein>
<keyword evidence="3" id="KW-0479">Metal-binding</keyword>
<dbReference type="Proteomes" id="UP000199159">
    <property type="component" value="Unassembled WGS sequence"/>
</dbReference>
<evidence type="ECO:0000256" key="5">
    <source>
        <dbReference type="ARBA" id="ARBA00022801"/>
    </source>
</evidence>
<dbReference type="EMBL" id="FNJU01000001">
    <property type="protein sequence ID" value="SDP00846.1"/>
    <property type="molecule type" value="Genomic_DNA"/>
</dbReference>
<dbReference type="AlphaFoldDB" id="A0A1H0P860"/>
<comment type="cofactor">
    <cofactor evidence="1">
        <name>Mn(2+)</name>
        <dbReference type="ChEBI" id="CHEBI:29035"/>
    </cofactor>
</comment>
<dbReference type="PANTHER" id="PTHR34699:SF2">
    <property type="entry name" value="NON-CANONICAL PURINE NTP PHOSPHATASE_PRRC1 DOMAIN-CONTAINING PROTEIN"/>
    <property type="match status" value="1"/>
</dbReference>
<dbReference type="EC" id="3.6.1.73" evidence="9"/>
<evidence type="ECO:0000256" key="7">
    <source>
        <dbReference type="ARBA" id="ARBA00023080"/>
    </source>
</evidence>
<evidence type="ECO:0000256" key="9">
    <source>
        <dbReference type="ARBA" id="ARBA00038901"/>
    </source>
</evidence>
<dbReference type="GO" id="GO:0046872">
    <property type="term" value="F:metal ion binding"/>
    <property type="evidence" value="ECO:0007669"/>
    <property type="project" value="UniProtKB-KW"/>
</dbReference>
<dbReference type="RefSeq" id="WP_090849259.1">
    <property type="nucleotide sequence ID" value="NZ_FNJU01000001.1"/>
</dbReference>
<dbReference type="OrthoDB" id="164951at2"/>
<comment type="catalytic activity">
    <reaction evidence="11">
        <text>XTP + H2O = XDP + phosphate + H(+)</text>
        <dbReference type="Rhea" id="RHEA:28406"/>
        <dbReference type="ChEBI" id="CHEBI:15377"/>
        <dbReference type="ChEBI" id="CHEBI:15378"/>
        <dbReference type="ChEBI" id="CHEBI:43474"/>
        <dbReference type="ChEBI" id="CHEBI:59884"/>
        <dbReference type="ChEBI" id="CHEBI:61314"/>
        <dbReference type="EC" id="3.6.1.73"/>
    </reaction>
</comment>
<evidence type="ECO:0000256" key="3">
    <source>
        <dbReference type="ARBA" id="ARBA00022723"/>
    </source>
</evidence>
<evidence type="ECO:0000256" key="4">
    <source>
        <dbReference type="ARBA" id="ARBA00022741"/>
    </source>
</evidence>
<accession>A0A1H0P860</accession>
<keyword evidence="4" id="KW-0547">Nucleotide-binding</keyword>
<gene>
    <name evidence="13" type="ORF">SAMN05216565_101189</name>
</gene>
<evidence type="ECO:0000256" key="8">
    <source>
        <dbReference type="ARBA" id="ARBA00023211"/>
    </source>
</evidence>
<dbReference type="Pfam" id="PF01931">
    <property type="entry name" value="NTPase_I-T"/>
    <property type="match status" value="1"/>
</dbReference>
<dbReference type="NCBIfam" id="NF002850">
    <property type="entry name" value="PRK03114.1"/>
    <property type="match status" value="1"/>
</dbReference>
<evidence type="ECO:0000256" key="2">
    <source>
        <dbReference type="ARBA" id="ARBA00001946"/>
    </source>
</evidence>
<organism evidence="13 14">
    <name type="scientific">Litchfieldia salsa</name>
    <dbReference type="NCBI Taxonomy" id="930152"/>
    <lineage>
        <taxon>Bacteria</taxon>
        <taxon>Bacillati</taxon>
        <taxon>Bacillota</taxon>
        <taxon>Bacilli</taxon>
        <taxon>Bacillales</taxon>
        <taxon>Bacillaceae</taxon>
        <taxon>Litchfieldia</taxon>
    </lineage>
</organism>
<dbReference type="PANTHER" id="PTHR34699">
    <property type="match status" value="1"/>
</dbReference>
<keyword evidence="8" id="KW-0464">Manganese</keyword>
<dbReference type="STRING" id="930152.SAMN05216565_101189"/>
<dbReference type="InterPro" id="IPR026533">
    <property type="entry name" value="NTPase/PRRC1"/>
</dbReference>
<evidence type="ECO:0000256" key="6">
    <source>
        <dbReference type="ARBA" id="ARBA00022842"/>
    </source>
</evidence>
<proteinExistence type="predicted"/>
<sequence>MRIAIGTTNPTKVSAVKEGFEGLEVSFHPCSVSSGVSAQPMSDQETIQGAINRARESRLQKNADIGIGLEGGVIETDYGLFLCNWGALVYHMEDSPILAGGARILLPEDFKEDLRKGRELGEIMDEFTKKNNVRTKEGAIGIFTNGYIDRTEMFTHVTRLLVGQYSYKN</sequence>
<evidence type="ECO:0000256" key="10">
    <source>
        <dbReference type="ARBA" id="ARBA00048174"/>
    </source>
</evidence>
<evidence type="ECO:0000259" key="12">
    <source>
        <dbReference type="Pfam" id="PF01931"/>
    </source>
</evidence>
<dbReference type="GO" id="GO:0000166">
    <property type="term" value="F:nucleotide binding"/>
    <property type="evidence" value="ECO:0007669"/>
    <property type="project" value="UniProtKB-KW"/>
</dbReference>
<dbReference type="GO" id="GO:0009117">
    <property type="term" value="P:nucleotide metabolic process"/>
    <property type="evidence" value="ECO:0007669"/>
    <property type="project" value="UniProtKB-KW"/>
</dbReference>
<keyword evidence="5" id="KW-0378">Hydrolase</keyword>